<dbReference type="InterPro" id="IPR012677">
    <property type="entry name" value="Nucleotide-bd_a/b_plait_sf"/>
</dbReference>
<evidence type="ECO:0000313" key="8">
    <source>
        <dbReference type="EMBL" id="ODV92482.1"/>
    </source>
</evidence>
<name>A0A1E4TL52_9ASCO</name>
<accession>A0A1E4TL52</accession>
<dbReference type="PROSITE" id="PS50102">
    <property type="entry name" value="RRM"/>
    <property type="match status" value="2"/>
</dbReference>
<evidence type="ECO:0000256" key="5">
    <source>
        <dbReference type="ARBA" id="ARBA00023242"/>
    </source>
</evidence>
<protein>
    <recommendedName>
        <fullName evidence="7">RRM domain-containing protein</fullName>
    </recommendedName>
</protein>
<keyword evidence="4 6" id="KW-0694">RNA-binding</keyword>
<sequence length="199" mass="22239">MSKHELSKTRESVVFVGNLDERVTEEIVAELMTQVGPVVAISMPKDRVSQSHQGFAFCEFQSPDDAKYAMQVMDQVMLFGRSIRVNSVRSNKINIVGYAPELHISKLNPMVDEKLLYDTFSEFGTIIHIPSIARQPDGTSKGFGTVCLDSFAAADRAIEEMNGKYLMNKPITVSYSYIKGTNELHGNDAERKLEAEAKR</sequence>
<evidence type="ECO:0000256" key="2">
    <source>
        <dbReference type="ARBA" id="ARBA00008363"/>
    </source>
</evidence>
<evidence type="ECO:0000256" key="4">
    <source>
        <dbReference type="ARBA" id="ARBA00022884"/>
    </source>
</evidence>
<keyword evidence="5" id="KW-0539">Nucleus</keyword>
<dbReference type="GO" id="GO:0005730">
    <property type="term" value="C:nucleolus"/>
    <property type="evidence" value="ECO:0007669"/>
    <property type="project" value="TreeGrafter"/>
</dbReference>
<comment type="subcellular location">
    <subcellularLocation>
        <location evidence="1">Nucleus</location>
    </subcellularLocation>
</comment>
<feature type="domain" description="RRM" evidence="7">
    <location>
        <begin position="100"/>
        <end position="178"/>
    </location>
</feature>
<reference evidence="9" key="1">
    <citation type="submission" date="2016-02" db="EMBL/GenBank/DDBJ databases">
        <title>Comparative genomics of biotechnologically important yeasts.</title>
        <authorList>
            <consortium name="DOE Joint Genome Institute"/>
            <person name="Riley R."/>
            <person name="Haridas S."/>
            <person name="Wolfe K.H."/>
            <person name="Lopes M.R."/>
            <person name="Hittinger C.T."/>
            <person name="Goker M."/>
            <person name="Salamov A."/>
            <person name="Wisecaver J."/>
            <person name="Long T.M."/>
            <person name="Aerts A.L."/>
            <person name="Barry K."/>
            <person name="Choi C."/>
            <person name="Clum A."/>
            <person name="Coughlan A.Y."/>
            <person name="Deshpande S."/>
            <person name="Douglass A.P."/>
            <person name="Hanson S.J."/>
            <person name="Klenk H.-P."/>
            <person name="Labutti K."/>
            <person name="Lapidus A."/>
            <person name="Lindquist E."/>
            <person name="Lipzen A."/>
            <person name="Meier-Kolthoff J.P."/>
            <person name="Ohm R.A."/>
            <person name="Otillar R.P."/>
            <person name="Pangilinan J."/>
            <person name="Peng Y."/>
            <person name="Rokas A."/>
            <person name="Rosa C.A."/>
            <person name="Scheuner C."/>
            <person name="Sibirny A.A."/>
            <person name="Slot J.C."/>
            <person name="Stielow J.B."/>
            <person name="Sun H."/>
            <person name="Kurtzman C.P."/>
            <person name="Blackwell M."/>
            <person name="Jeffries T.W."/>
            <person name="Grigoriev I.V."/>
        </authorList>
    </citation>
    <scope>NUCLEOTIDE SEQUENCE [LARGE SCALE GENOMIC DNA]</scope>
    <source>
        <strain evidence="9">NRRL Y-17796</strain>
    </source>
</reference>
<evidence type="ECO:0000259" key="7">
    <source>
        <dbReference type="PROSITE" id="PS50102"/>
    </source>
</evidence>
<dbReference type="AlphaFoldDB" id="A0A1E4TL52"/>
<dbReference type="Proteomes" id="UP000095023">
    <property type="component" value="Unassembled WGS sequence"/>
</dbReference>
<evidence type="ECO:0000313" key="9">
    <source>
        <dbReference type="Proteomes" id="UP000095023"/>
    </source>
</evidence>
<evidence type="ECO:0000256" key="3">
    <source>
        <dbReference type="ARBA" id="ARBA00022737"/>
    </source>
</evidence>
<organism evidence="8 9">
    <name type="scientific">Tortispora caseinolytica NRRL Y-17796</name>
    <dbReference type="NCBI Taxonomy" id="767744"/>
    <lineage>
        <taxon>Eukaryota</taxon>
        <taxon>Fungi</taxon>
        <taxon>Dikarya</taxon>
        <taxon>Ascomycota</taxon>
        <taxon>Saccharomycotina</taxon>
        <taxon>Trigonopsidomycetes</taxon>
        <taxon>Trigonopsidales</taxon>
        <taxon>Trigonopsidaceae</taxon>
        <taxon>Tortispora</taxon>
    </lineage>
</organism>
<dbReference type="GO" id="GO:0005686">
    <property type="term" value="C:U2 snRNP"/>
    <property type="evidence" value="ECO:0007669"/>
    <property type="project" value="TreeGrafter"/>
</dbReference>
<dbReference type="PANTHER" id="PTHR48030">
    <property type="entry name" value="SPLICING FACTOR 3B SUBUNIT 4"/>
    <property type="match status" value="1"/>
</dbReference>
<dbReference type="EMBL" id="KV453841">
    <property type="protein sequence ID" value="ODV92482.1"/>
    <property type="molecule type" value="Genomic_DNA"/>
</dbReference>
<dbReference type="InterPro" id="IPR035979">
    <property type="entry name" value="RBD_domain_sf"/>
</dbReference>
<dbReference type="InterPro" id="IPR052084">
    <property type="entry name" value="SF3B4_spliceosome_assoc"/>
</dbReference>
<keyword evidence="3" id="KW-0677">Repeat</keyword>
<gene>
    <name evidence="8" type="ORF">CANCADRAFT_11489</name>
</gene>
<dbReference type="SUPFAM" id="SSF54928">
    <property type="entry name" value="RNA-binding domain, RBD"/>
    <property type="match status" value="1"/>
</dbReference>
<keyword evidence="9" id="KW-1185">Reference proteome</keyword>
<feature type="non-terminal residue" evidence="8">
    <location>
        <position position="199"/>
    </location>
</feature>
<evidence type="ECO:0000256" key="1">
    <source>
        <dbReference type="ARBA" id="ARBA00004123"/>
    </source>
</evidence>
<dbReference type="SMART" id="SM00360">
    <property type="entry name" value="RRM"/>
    <property type="match status" value="2"/>
</dbReference>
<dbReference type="InterPro" id="IPR034158">
    <property type="entry name" value="SF3B4_RRM1"/>
</dbReference>
<dbReference type="CDD" id="cd12334">
    <property type="entry name" value="RRM1_SF3B4"/>
    <property type="match status" value="1"/>
</dbReference>
<proteinExistence type="inferred from homology"/>
<dbReference type="GO" id="GO:0071011">
    <property type="term" value="C:precatalytic spliceosome"/>
    <property type="evidence" value="ECO:0007669"/>
    <property type="project" value="TreeGrafter"/>
</dbReference>
<dbReference type="InterPro" id="IPR000504">
    <property type="entry name" value="RRM_dom"/>
</dbReference>
<dbReference type="GO" id="GO:0048026">
    <property type="term" value="P:positive regulation of mRNA splicing, via spliceosome"/>
    <property type="evidence" value="ECO:0007669"/>
    <property type="project" value="TreeGrafter"/>
</dbReference>
<dbReference type="PANTHER" id="PTHR48030:SF3">
    <property type="entry name" value="SPLICING FACTOR 3B SUBUNIT 4"/>
    <property type="match status" value="1"/>
</dbReference>
<dbReference type="Gene3D" id="3.30.70.330">
    <property type="match status" value="2"/>
</dbReference>
<dbReference type="OrthoDB" id="10259687at2759"/>
<dbReference type="Pfam" id="PF00076">
    <property type="entry name" value="RRM_1"/>
    <property type="match status" value="2"/>
</dbReference>
<feature type="domain" description="RRM" evidence="7">
    <location>
        <begin position="12"/>
        <end position="90"/>
    </location>
</feature>
<comment type="similarity">
    <text evidence="2">Belongs to the SF3B4 family.</text>
</comment>
<dbReference type="GO" id="GO:0003723">
    <property type="term" value="F:RNA binding"/>
    <property type="evidence" value="ECO:0007669"/>
    <property type="project" value="UniProtKB-UniRule"/>
</dbReference>
<evidence type="ECO:0000256" key="6">
    <source>
        <dbReference type="PROSITE-ProRule" id="PRU00176"/>
    </source>
</evidence>
<dbReference type="FunFam" id="3.30.70.330:FF:000505">
    <property type="entry name" value="Splicing factor 3B subunit 4"/>
    <property type="match status" value="1"/>
</dbReference>